<gene>
    <name evidence="1" type="ORF">HCUR_00040</name>
</gene>
<proteinExistence type="predicted"/>
<sequence length="120" mass="13055">MSLGFLENLGVSGHRNLFKSILPQGGAQKELLASLNAHLALKLGSLEAPLLQRKVEPLQRSHGSACLAEIREGLNAHPLNKGGMKHRTGARILLLVYPKEKAHPKEFSHHGHGVLGIHFL</sequence>
<comment type="caution">
    <text evidence="1">The sequence shown here is derived from an EMBL/GenBank/DDBJ whole genome shotgun (WGS) entry which is preliminary data.</text>
</comment>
<protein>
    <submittedName>
        <fullName evidence="1">Uncharacterized protein</fullName>
    </submittedName>
</protein>
<evidence type="ECO:0000313" key="1">
    <source>
        <dbReference type="EMBL" id="PPE06936.1"/>
    </source>
</evidence>
<dbReference type="Proteomes" id="UP000239425">
    <property type="component" value="Unassembled WGS sequence"/>
</dbReference>
<evidence type="ECO:0000313" key="2">
    <source>
        <dbReference type="Proteomes" id="UP000239425"/>
    </source>
</evidence>
<accession>A0A2S5RHZ0</accession>
<dbReference type="EMBL" id="PHHC01000005">
    <property type="protein sequence ID" value="PPE06936.1"/>
    <property type="molecule type" value="Genomic_DNA"/>
</dbReference>
<reference evidence="1 2" key="1">
    <citation type="submission" date="2017-11" db="EMBL/GenBank/DDBJ databases">
        <title>Comparative genomic analysis of Holospora spp., intranuclear symbionts of paramecia.</title>
        <authorList>
            <person name="Garushyants S.K."/>
            <person name="Beliavskaya A."/>
            <person name="Malko D.B."/>
            <person name="Logacheva M.D."/>
            <person name="Rautian M.S."/>
            <person name="Gelfand M.S."/>
        </authorList>
    </citation>
    <scope>NUCLEOTIDE SEQUENCE [LARGE SCALE GENOMIC DNA]</scope>
    <source>
        <strain evidence="2">02AZ16</strain>
    </source>
</reference>
<name>A0A2S5RHZ0_9PROT</name>
<dbReference type="AlphaFoldDB" id="A0A2S5RHZ0"/>
<organism evidence="1 2">
    <name type="scientific">Holospora curviuscula</name>
    <dbReference type="NCBI Taxonomy" id="1082868"/>
    <lineage>
        <taxon>Bacteria</taxon>
        <taxon>Pseudomonadati</taxon>
        <taxon>Pseudomonadota</taxon>
        <taxon>Alphaproteobacteria</taxon>
        <taxon>Holosporales</taxon>
        <taxon>Holosporaceae</taxon>
        <taxon>Holospora</taxon>
    </lineage>
</organism>
<keyword evidence="2" id="KW-1185">Reference proteome</keyword>